<dbReference type="InterPro" id="IPR011009">
    <property type="entry name" value="Kinase-like_dom_sf"/>
</dbReference>
<dbReference type="InterPro" id="IPR016477">
    <property type="entry name" value="Fructo-/Ketosamine-3-kinase"/>
</dbReference>
<keyword evidence="4" id="KW-1185">Reference proteome</keyword>
<dbReference type="Proteomes" id="UP000664534">
    <property type="component" value="Unassembled WGS sequence"/>
</dbReference>
<dbReference type="Pfam" id="PF03881">
    <property type="entry name" value="Fructosamin_kin"/>
    <property type="match status" value="1"/>
</dbReference>
<accession>A0A8H3FTE6</accession>
<gene>
    <name evidence="3" type="ORF">IMSHALPRED_008276</name>
</gene>
<dbReference type="SUPFAM" id="SSF56112">
    <property type="entry name" value="Protein kinase-like (PK-like)"/>
    <property type="match status" value="1"/>
</dbReference>
<dbReference type="GO" id="GO:0102193">
    <property type="term" value="F:protein-ribulosamine 3-kinase activity"/>
    <property type="evidence" value="ECO:0007669"/>
    <property type="project" value="UniProtKB-EC"/>
</dbReference>
<name>A0A8H3FTE6_9LECA</name>
<dbReference type="EMBL" id="CAJPDT010000058">
    <property type="protein sequence ID" value="CAF9930762.1"/>
    <property type="molecule type" value="Genomic_DNA"/>
</dbReference>
<sequence length="320" mass="35993">MLELSPSGGSVKGTKSFHVDEAVIAQFPPGATFISADIFGSSAWTTTARIAIELADGRTQKYYYKCASGDDGRATIDGEFGAMVELHKTLPSFVARPVASGHFRTGTTDTYYFFCDFVDLKKQIPEPHRLCKNLAELHRRSISPTGQFGFHVRTFNGRTAQAIEWSGSWASFFTQMMSHVMSLDLENNGYWAELDAIEQKTLAVVVSRLLGVLETGGRSVKPCLLHGNLWEGNTGTSYDTGDVYIYDGASFYGHNEMEIGDWRCPYNKIHAKIYTKTYLRHYGMSEPVEEWDDRNRLYSVYYNIIYSVNHKGQGSNVRQM</sequence>
<protein>
    <recommendedName>
        <fullName evidence="1">protein-ribulosamine 3-kinase</fullName>
        <ecNumber evidence="1">2.7.1.172</ecNumber>
    </recommendedName>
</protein>
<evidence type="ECO:0000256" key="2">
    <source>
        <dbReference type="ARBA" id="ARBA00048655"/>
    </source>
</evidence>
<comment type="caution">
    <text evidence="3">The sequence shown here is derived from an EMBL/GenBank/DDBJ whole genome shotgun (WGS) entry which is preliminary data.</text>
</comment>
<dbReference type="OrthoDB" id="5772781at2759"/>
<dbReference type="Gene3D" id="3.90.1200.10">
    <property type="match status" value="1"/>
</dbReference>
<organism evidence="3 4">
    <name type="scientific">Imshaugia aleurites</name>
    <dbReference type="NCBI Taxonomy" id="172621"/>
    <lineage>
        <taxon>Eukaryota</taxon>
        <taxon>Fungi</taxon>
        <taxon>Dikarya</taxon>
        <taxon>Ascomycota</taxon>
        <taxon>Pezizomycotina</taxon>
        <taxon>Lecanoromycetes</taxon>
        <taxon>OSLEUM clade</taxon>
        <taxon>Lecanoromycetidae</taxon>
        <taxon>Lecanorales</taxon>
        <taxon>Lecanorineae</taxon>
        <taxon>Parmeliaceae</taxon>
        <taxon>Imshaugia</taxon>
    </lineage>
</organism>
<dbReference type="PANTHER" id="PTHR12149:SF8">
    <property type="entry name" value="PROTEIN-RIBULOSAMINE 3-KINASE"/>
    <property type="match status" value="1"/>
</dbReference>
<comment type="catalytic activity">
    <reaction evidence="2">
        <text>N(6)-D-ribulosyl-L-lysyl-[protein] + ATP = N(6)-(3-O-phospho-D-ribulosyl)-L-lysyl-[protein] + ADP + H(+)</text>
        <dbReference type="Rhea" id="RHEA:48432"/>
        <dbReference type="Rhea" id="RHEA-COMP:12103"/>
        <dbReference type="Rhea" id="RHEA-COMP:12104"/>
        <dbReference type="ChEBI" id="CHEBI:15378"/>
        <dbReference type="ChEBI" id="CHEBI:30616"/>
        <dbReference type="ChEBI" id="CHEBI:90418"/>
        <dbReference type="ChEBI" id="CHEBI:90420"/>
        <dbReference type="ChEBI" id="CHEBI:456216"/>
        <dbReference type="EC" id="2.7.1.172"/>
    </reaction>
    <physiologicalReaction direction="left-to-right" evidence="2">
        <dbReference type="Rhea" id="RHEA:48433"/>
    </physiologicalReaction>
</comment>
<dbReference type="PANTHER" id="PTHR12149">
    <property type="entry name" value="FRUCTOSAMINE 3 KINASE-RELATED PROTEIN"/>
    <property type="match status" value="1"/>
</dbReference>
<evidence type="ECO:0000256" key="1">
    <source>
        <dbReference type="ARBA" id="ARBA00011961"/>
    </source>
</evidence>
<evidence type="ECO:0000313" key="4">
    <source>
        <dbReference type="Proteomes" id="UP000664534"/>
    </source>
</evidence>
<proteinExistence type="predicted"/>
<dbReference type="AlphaFoldDB" id="A0A8H3FTE6"/>
<dbReference type="EC" id="2.7.1.172" evidence="1"/>
<reference evidence="3" key="1">
    <citation type="submission" date="2021-03" db="EMBL/GenBank/DDBJ databases">
        <authorList>
            <person name="Tagirdzhanova G."/>
        </authorList>
    </citation>
    <scope>NUCLEOTIDE SEQUENCE</scope>
</reference>
<evidence type="ECO:0000313" key="3">
    <source>
        <dbReference type="EMBL" id="CAF9930762.1"/>
    </source>
</evidence>